<dbReference type="InterPro" id="IPR019833">
    <property type="entry name" value="Mn/Fe_SOD_BS"/>
</dbReference>
<dbReference type="VEuPathDB" id="ToxoDB:CSUI_005150"/>
<sequence length="240" mass="26944">MAFTLPPLPYSYDGLAPYISSDTLHFHHDKHHAGYFAKLNGFVEGTPFATKSLEEVVRTSTGAIFNNAAQAWNHTFYFQSMKPPSLGGGGEPTGRLRDEINKQFSNYDNFRDEFSKLAAGHFGSGWAWLTWDKNSKRVGIEQTHDAGTPLTEPAKVPLLCCDVWEHAYYLDRKNDRPAYIKGCKMFILQRGGKLSTGNSRARTSRRHANERNPNQAAAAVRDEGATQNRCRPLPKLRNVV</sequence>
<dbReference type="InterPro" id="IPR036324">
    <property type="entry name" value="Mn/Fe_SOD_N_sf"/>
</dbReference>
<feature type="region of interest" description="Disordered" evidence="8">
    <location>
        <begin position="194"/>
        <end position="240"/>
    </location>
</feature>
<reference evidence="11 12" key="1">
    <citation type="journal article" date="2017" name="Int. J. Parasitol.">
        <title>The genome of the protozoan parasite Cystoisospora suis and a reverse vaccinology approach to identify vaccine candidates.</title>
        <authorList>
            <person name="Palmieri N."/>
            <person name="Shrestha A."/>
            <person name="Ruttkowski B."/>
            <person name="Beck T."/>
            <person name="Vogl C."/>
            <person name="Tomley F."/>
            <person name="Blake D.P."/>
            <person name="Joachim A."/>
        </authorList>
    </citation>
    <scope>NUCLEOTIDE SEQUENCE [LARGE SCALE GENOMIC DNA]</scope>
    <source>
        <strain evidence="11 12">Wien I</strain>
    </source>
</reference>
<dbReference type="FunFam" id="1.10.287.990:FF:000002">
    <property type="entry name" value="Superoxide dismutase"/>
    <property type="match status" value="1"/>
</dbReference>
<feature type="domain" description="Manganese/iron superoxide dismutase N-terminal" evidence="9">
    <location>
        <begin position="3"/>
        <end position="82"/>
    </location>
</feature>
<name>A0A2C6KYK3_9APIC</name>
<dbReference type="GeneID" id="94428540"/>
<dbReference type="EMBL" id="MIGC01002478">
    <property type="protein sequence ID" value="PHJ21012.1"/>
    <property type="molecule type" value="Genomic_DNA"/>
</dbReference>
<dbReference type="Gene3D" id="1.10.287.990">
    <property type="entry name" value="Fe,Mn superoxide dismutase (SOD) domain"/>
    <property type="match status" value="1"/>
</dbReference>
<keyword evidence="12" id="KW-1185">Reference proteome</keyword>
<gene>
    <name evidence="11" type="ORF">CSUI_005150</name>
</gene>
<evidence type="ECO:0000256" key="7">
    <source>
        <dbReference type="RuleBase" id="RU000414"/>
    </source>
</evidence>
<comment type="caution">
    <text evidence="11">The sequence shown here is derived from an EMBL/GenBank/DDBJ whole genome shotgun (WGS) entry which is preliminary data.</text>
</comment>
<dbReference type="InterPro" id="IPR019831">
    <property type="entry name" value="Mn/Fe_SOD_N"/>
</dbReference>
<dbReference type="PANTHER" id="PTHR42769:SF3">
    <property type="entry name" value="SUPEROXIDE DISMUTASE [FE] 2, CHLOROPLASTIC"/>
    <property type="match status" value="1"/>
</dbReference>
<keyword evidence="5 7" id="KW-0560">Oxidoreductase</keyword>
<dbReference type="Pfam" id="PF00081">
    <property type="entry name" value="Sod_Fe_N"/>
    <property type="match status" value="1"/>
</dbReference>
<comment type="function">
    <text evidence="7">Destroys radicals which are normally produced within the cells and which are toxic to biological systems.</text>
</comment>
<evidence type="ECO:0000256" key="5">
    <source>
        <dbReference type="ARBA" id="ARBA00023002"/>
    </source>
</evidence>
<dbReference type="Gene3D" id="3.55.40.20">
    <property type="entry name" value="Iron/manganese superoxide dismutase, C-terminal domain"/>
    <property type="match status" value="1"/>
</dbReference>
<dbReference type="PROSITE" id="PS00088">
    <property type="entry name" value="SOD_MN"/>
    <property type="match status" value="1"/>
</dbReference>
<evidence type="ECO:0000259" key="10">
    <source>
        <dbReference type="Pfam" id="PF02777"/>
    </source>
</evidence>
<dbReference type="EC" id="1.15.1.1" evidence="7"/>
<comment type="cofactor">
    <cofactor evidence="1">
        <name>Fe cation</name>
        <dbReference type="ChEBI" id="CHEBI:24875"/>
    </cofactor>
</comment>
<dbReference type="InterPro" id="IPR001189">
    <property type="entry name" value="Mn/Fe_SOD"/>
</dbReference>
<dbReference type="AlphaFoldDB" id="A0A2C6KYK3"/>
<accession>A0A2C6KYK3</accession>
<keyword evidence="6" id="KW-0408">Iron</keyword>
<dbReference type="InterPro" id="IPR019832">
    <property type="entry name" value="Mn/Fe_SOD_C"/>
</dbReference>
<keyword evidence="4 7" id="KW-0479">Metal-binding</keyword>
<dbReference type="PRINTS" id="PR01703">
    <property type="entry name" value="MNSODISMTASE"/>
</dbReference>
<comment type="similarity">
    <text evidence="2 7">Belongs to the iron/manganese superoxide dismutase family.</text>
</comment>
<dbReference type="SUPFAM" id="SSF54719">
    <property type="entry name" value="Fe,Mn superoxide dismutase (SOD), C-terminal domain"/>
    <property type="match status" value="1"/>
</dbReference>
<dbReference type="Pfam" id="PF02777">
    <property type="entry name" value="Sod_Fe_C"/>
    <property type="match status" value="1"/>
</dbReference>
<proteinExistence type="inferred from homology"/>
<evidence type="ECO:0000256" key="1">
    <source>
        <dbReference type="ARBA" id="ARBA00001962"/>
    </source>
</evidence>
<evidence type="ECO:0000256" key="6">
    <source>
        <dbReference type="ARBA" id="ARBA00023004"/>
    </source>
</evidence>
<feature type="domain" description="Manganese/iron superoxide dismutase C-terminal" evidence="10">
    <location>
        <begin position="92"/>
        <end position="182"/>
    </location>
</feature>
<dbReference type="PANTHER" id="PTHR42769">
    <property type="entry name" value="SUPEROXIDE DISMUTASE"/>
    <property type="match status" value="1"/>
</dbReference>
<organism evidence="11 12">
    <name type="scientific">Cystoisospora suis</name>
    <dbReference type="NCBI Taxonomy" id="483139"/>
    <lineage>
        <taxon>Eukaryota</taxon>
        <taxon>Sar</taxon>
        <taxon>Alveolata</taxon>
        <taxon>Apicomplexa</taxon>
        <taxon>Conoidasida</taxon>
        <taxon>Coccidia</taxon>
        <taxon>Eucoccidiorida</taxon>
        <taxon>Eimeriorina</taxon>
        <taxon>Sarcocystidae</taxon>
        <taxon>Cystoisospora</taxon>
    </lineage>
</organism>
<evidence type="ECO:0000256" key="2">
    <source>
        <dbReference type="ARBA" id="ARBA00008714"/>
    </source>
</evidence>
<comment type="subunit">
    <text evidence="3">Homodimer.</text>
</comment>
<evidence type="ECO:0000256" key="4">
    <source>
        <dbReference type="ARBA" id="ARBA00022723"/>
    </source>
</evidence>
<evidence type="ECO:0000313" key="12">
    <source>
        <dbReference type="Proteomes" id="UP000221165"/>
    </source>
</evidence>
<dbReference type="OrthoDB" id="239262at2759"/>
<evidence type="ECO:0000256" key="3">
    <source>
        <dbReference type="ARBA" id="ARBA00011738"/>
    </source>
</evidence>
<protein>
    <recommendedName>
        <fullName evidence="7">Superoxide dismutase</fullName>
        <ecNumber evidence="7">1.15.1.1</ecNumber>
    </recommendedName>
</protein>
<dbReference type="InterPro" id="IPR036314">
    <property type="entry name" value="SOD_C_sf"/>
</dbReference>
<evidence type="ECO:0000313" key="11">
    <source>
        <dbReference type="EMBL" id="PHJ21012.1"/>
    </source>
</evidence>
<dbReference type="GO" id="GO:0046872">
    <property type="term" value="F:metal ion binding"/>
    <property type="evidence" value="ECO:0007669"/>
    <property type="project" value="UniProtKB-KW"/>
</dbReference>
<dbReference type="GO" id="GO:0004784">
    <property type="term" value="F:superoxide dismutase activity"/>
    <property type="evidence" value="ECO:0007669"/>
    <property type="project" value="UniProtKB-EC"/>
</dbReference>
<evidence type="ECO:0000256" key="8">
    <source>
        <dbReference type="SAM" id="MobiDB-lite"/>
    </source>
</evidence>
<evidence type="ECO:0000259" key="9">
    <source>
        <dbReference type="Pfam" id="PF00081"/>
    </source>
</evidence>
<dbReference type="RefSeq" id="XP_067922697.1">
    <property type="nucleotide sequence ID" value="XM_068065329.1"/>
</dbReference>
<dbReference type="SUPFAM" id="SSF46609">
    <property type="entry name" value="Fe,Mn superoxide dismutase (SOD), N-terminal domain"/>
    <property type="match status" value="1"/>
</dbReference>
<comment type="catalytic activity">
    <reaction evidence="7">
        <text>2 superoxide + 2 H(+) = H2O2 + O2</text>
        <dbReference type="Rhea" id="RHEA:20696"/>
        <dbReference type="ChEBI" id="CHEBI:15378"/>
        <dbReference type="ChEBI" id="CHEBI:15379"/>
        <dbReference type="ChEBI" id="CHEBI:16240"/>
        <dbReference type="ChEBI" id="CHEBI:18421"/>
        <dbReference type="EC" id="1.15.1.1"/>
    </reaction>
</comment>
<dbReference type="Proteomes" id="UP000221165">
    <property type="component" value="Unassembled WGS sequence"/>
</dbReference>